<evidence type="ECO:0000313" key="2">
    <source>
        <dbReference type="Proteomes" id="UP000078512"/>
    </source>
</evidence>
<protein>
    <recommendedName>
        <fullName evidence="3">Galactose oxidase</fullName>
    </recommendedName>
</protein>
<dbReference type="SUPFAM" id="SSF50965">
    <property type="entry name" value="Galactose oxidase, central domain"/>
    <property type="match status" value="1"/>
</dbReference>
<keyword evidence="2" id="KW-1185">Reference proteome</keyword>
<organism evidence="1 2">
    <name type="scientific">Linnemannia elongata AG-77</name>
    <dbReference type="NCBI Taxonomy" id="1314771"/>
    <lineage>
        <taxon>Eukaryota</taxon>
        <taxon>Fungi</taxon>
        <taxon>Fungi incertae sedis</taxon>
        <taxon>Mucoromycota</taxon>
        <taxon>Mortierellomycotina</taxon>
        <taxon>Mortierellomycetes</taxon>
        <taxon>Mortierellales</taxon>
        <taxon>Mortierellaceae</taxon>
        <taxon>Linnemannia</taxon>
    </lineage>
</organism>
<dbReference type="InterPro" id="IPR015915">
    <property type="entry name" value="Kelch-typ_b-propeller"/>
</dbReference>
<accession>A0A197KBR5</accession>
<dbReference type="Proteomes" id="UP000078512">
    <property type="component" value="Unassembled WGS sequence"/>
</dbReference>
<dbReference type="InterPro" id="IPR011043">
    <property type="entry name" value="Gal_Oxase/kelch_b-propeller"/>
</dbReference>
<dbReference type="OrthoDB" id="10251809at2759"/>
<proteinExistence type="predicted"/>
<dbReference type="Gene3D" id="2.120.10.80">
    <property type="entry name" value="Kelch-type beta propeller"/>
    <property type="match status" value="1"/>
</dbReference>
<evidence type="ECO:0000313" key="1">
    <source>
        <dbReference type="EMBL" id="OAQ35152.1"/>
    </source>
</evidence>
<dbReference type="AlphaFoldDB" id="A0A197KBR5"/>
<name>A0A197KBR5_9FUNG</name>
<dbReference type="EMBL" id="KV442015">
    <property type="protein sequence ID" value="OAQ35152.1"/>
    <property type="molecule type" value="Genomic_DNA"/>
</dbReference>
<gene>
    <name evidence="1" type="ORF">K457DRAFT_650687</name>
</gene>
<sequence length="271" mass="28738">MNSRSLSQNRGKTSSSLNSFLATILLSLTIFLLTTPATVIAQAPAARRRVAFTQYNNVLYIQGGFTPQQAIGQFNSLDLKTAWKTSSPAWSNLAVGPVASHHAMVAVKPEHGAGFGGAAQGYLLSIGGNPATPGAFWTAYDFQAGSWRTLPTPLPGNYTGLEGHTAVADPDTGLVYIVGGFFGNTTENLLTVFDPKTATVVSSQAATDASNRTDVAAVWSSKRKTVLTFGGSRAVTAVSGFDLTNLNEYDPSSRIWKTMVQFTHGTENLNV</sequence>
<evidence type="ECO:0008006" key="3">
    <source>
        <dbReference type="Google" id="ProtNLM"/>
    </source>
</evidence>
<reference evidence="1 2" key="1">
    <citation type="submission" date="2016-05" db="EMBL/GenBank/DDBJ databases">
        <title>Genome sequencing reveals origins of a unique bacterial endosymbiosis in the earliest lineages of terrestrial Fungi.</title>
        <authorList>
            <consortium name="DOE Joint Genome Institute"/>
            <person name="Uehling J."/>
            <person name="Gryganskyi A."/>
            <person name="Hameed K."/>
            <person name="Tschaplinski T."/>
            <person name="Misztal P."/>
            <person name="Wu S."/>
            <person name="Desiro A."/>
            <person name="Vande Pol N."/>
            <person name="Du Z.-Y."/>
            <person name="Zienkiewicz A."/>
            <person name="Zienkiewicz K."/>
            <person name="Morin E."/>
            <person name="Tisserant E."/>
            <person name="Splivallo R."/>
            <person name="Hainaut M."/>
            <person name="Henrissat B."/>
            <person name="Ohm R."/>
            <person name="Kuo A."/>
            <person name="Yan J."/>
            <person name="Lipzen A."/>
            <person name="Nolan M."/>
            <person name="Labutti K."/>
            <person name="Barry K."/>
            <person name="Goldstein A."/>
            <person name="Labbe J."/>
            <person name="Schadt C."/>
            <person name="Tuskan G."/>
            <person name="Grigoriev I."/>
            <person name="Martin F."/>
            <person name="Vilgalys R."/>
            <person name="Bonito G."/>
        </authorList>
    </citation>
    <scope>NUCLEOTIDE SEQUENCE [LARGE SCALE GENOMIC DNA]</scope>
    <source>
        <strain evidence="1 2">AG-77</strain>
    </source>
</reference>
<dbReference type="STRING" id="1314771.A0A197KBR5"/>